<evidence type="ECO:0000313" key="9">
    <source>
        <dbReference type="Proteomes" id="UP001174936"/>
    </source>
</evidence>
<dbReference type="InterPro" id="IPR002575">
    <property type="entry name" value="Aminoglycoside_PTrfase"/>
</dbReference>
<gene>
    <name evidence="8" type="ORF">B0T16DRAFT_316076</name>
</gene>
<evidence type="ECO:0000256" key="2">
    <source>
        <dbReference type="ARBA" id="ARBA00005543"/>
    </source>
</evidence>
<evidence type="ECO:0000313" key="8">
    <source>
        <dbReference type="EMBL" id="KAK0655172.1"/>
    </source>
</evidence>
<dbReference type="InterPro" id="IPR011009">
    <property type="entry name" value="Kinase-like_dom_sf"/>
</dbReference>
<evidence type="ECO:0000256" key="5">
    <source>
        <dbReference type="ARBA" id="ARBA00023128"/>
    </source>
</evidence>
<evidence type="ECO:0000259" key="7">
    <source>
        <dbReference type="Pfam" id="PF01636"/>
    </source>
</evidence>
<dbReference type="PANTHER" id="PTHR36091:SF1">
    <property type="entry name" value="ALTERED INHERITANCE OF MITOCHONDRIA PROTEIN 9, MITOCHONDRIAL"/>
    <property type="match status" value="1"/>
</dbReference>
<reference evidence="8" key="1">
    <citation type="submission" date="2023-06" db="EMBL/GenBank/DDBJ databases">
        <title>Genome-scale phylogeny and comparative genomics of the fungal order Sordariales.</title>
        <authorList>
            <consortium name="Lawrence Berkeley National Laboratory"/>
            <person name="Hensen N."/>
            <person name="Bonometti L."/>
            <person name="Westerberg I."/>
            <person name="Brannstrom I.O."/>
            <person name="Guillou S."/>
            <person name="Cros-Aarteil S."/>
            <person name="Calhoun S."/>
            <person name="Haridas S."/>
            <person name="Kuo A."/>
            <person name="Mondo S."/>
            <person name="Pangilinan J."/>
            <person name="Riley R."/>
            <person name="Labutti K."/>
            <person name="Andreopoulos B."/>
            <person name="Lipzen A."/>
            <person name="Chen C."/>
            <person name="Yanf M."/>
            <person name="Daum C."/>
            <person name="Ng V."/>
            <person name="Clum A."/>
            <person name="Steindorff A."/>
            <person name="Ohm R."/>
            <person name="Martin F."/>
            <person name="Silar P."/>
            <person name="Natvig D."/>
            <person name="Lalanne C."/>
            <person name="Gautier V."/>
            <person name="Ament-Velasquez S.L."/>
            <person name="Kruys A."/>
            <person name="Hutchinson M.I."/>
            <person name="Powell A.J."/>
            <person name="Barry K."/>
            <person name="Miller A.N."/>
            <person name="Grigoriev I.V."/>
            <person name="Debuchy R."/>
            <person name="Gladieux P."/>
            <person name="Thoren M.H."/>
            <person name="Johannesson H."/>
        </authorList>
    </citation>
    <scope>NUCLEOTIDE SEQUENCE</scope>
    <source>
        <strain evidence="8">SMH2532-1</strain>
    </source>
</reference>
<evidence type="ECO:0000256" key="3">
    <source>
        <dbReference type="ARBA" id="ARBA00016197"/>
    </source>
</evidence>
<accession>A0AA39YMC0</accession>
<dbReference type="Gene3D" id="3.30.200.20">
    <property type="entry name" value="Phosphorylase Kinase, domain 1"/>
    <property type="match status" value="1"/>
</dbReference>
<dbReference type="PANTHER" id="PTHR36091">
    <property type="entry name" value="ALTERED INHERITANCE OF MITOCHONDRIA PROTEIN 9, MITOCHONDRIAL"/>
    <property type="match status" value="1"/>
</dbReference>
<dbReference type="Pfam" id="PF01636">
    <property type="entry name" value="APH"/>
    <property type="match status" value="1"/>
</dbReference>
<keyword evidence="9" id="KW-1185">Reference proteome</keyword>
<comment type="similarity">
    <text evidence="2">Belongs to the AIM9 family.</text>
</comment>
<keyword evidence="8" id="KW-0808">Transferase</keyword>
<dbReference type="AlphaFoldDB" id="A0AA39YMC0"/>
<comment type="caution">
    <text evidence="8">The sequence shown here is derived from an EMBL/GenBank/DDBJ whole genome shotgun (WGS) entry which is preliminary data.</text>
</comment>
<name>A0AA39YMC0_9PEZI</name>
<organism evidence="8 9">
    <name type="scientific">Cercophora newfieldiana</name>
    <dbReference type="NCBI Taxonomy" id="92897"/>
    <lineage>
        <taxon>Eukaryota</taxon>
        <taxon>Fungi</taxon>
        <taxon>Dikarya</taxon>
        <taxon>Ascomycota</taxon>
        <taxon>Pezizomycotina</taxon>
        <taxon>Sordariomycetes</taxon>
        <taxon>Sordariomycetidae</taxon>
        <taxon>Sordariales</taxon>
        <taxon>Lasiosphaeriaceae</taxon>
        <taxon>Cercophora</taxon>
    </lineage>
</organism>
<dbReference type="InterPro" id="IPR051035">
    <property type="entry name" value="Mito_inheritance_9"/>
</dbReference>
<keyword evidence="8" id="KW-0418">Kinase</keyword>
<sequence length="544" mass="61663">MQLLQTTSAPQPPMDPYAYTSGCWLRNHAAETAARQLRFDFDGLCRRAVACRPGASKVVRWEKHEGSYNRAFVLHLDDGSTLVARVPFPAAGPPRLVTNSEVATMAYLRKMTSIPIPEVLDWSDDPLNPLKTEYIIMQHVEGIQLRDRWDAMSPQEHLLCVKSLALLAKEMHSLQFPAYGSIYFDSASVDARHRIPLLDGFFIGPSLAHRYWAECAPGEGRWYKRCQPNRGPWTTFEAFTQGLLDTGVSHFPPGTAPGTPEYYGTVEENLDLLAALGKVTAELSKDPRIQMVSEPKLFHNDLHMRNIFVSRDDATKITGVIDWQSTTLDPVLLYAHMTPDLCISPRFPEDLLGEEGEKERNGDDVYETAATAAEREKIQSDVDRCRKTWELSLHVHARKLHDARALDEALLRPYRQCFSTWQYGATAARDVLKELSARWSELALPGQPPYQTTDEELVRDAKRSEDFQAVLTLEKWHQHALDVGSDGWVPTERWDDVLELHEEFYNNWMAAARTAGDEGMTEEKAAKMWRFDPPVSLRQIGRAG</sequence>
<proteinExistence type="inferred from homology"/>
<dbReference type="GO" id="GO:0005739">
    <property type="term" value="C:mitochondrion"/>
    <property type="evidence" value="ECO:0007669"/>
    <property type="project" value="UniProtKB-SubCell"/>
</dbReference>
<evidence type="ECO:0000256" key="1">
    <source>
        <dbReference type="ARBA" id="ARBA00004173"/>
    </source>
</evidence>
<dbReference type="Gene3D" id="3.90.1200.10">
    <property type="match status" value="1"/>
</dbReference>
<dbReference type="GO" id="GO:0016301">
    <property type="term" value="F:kinase activity"/>
    <property type="evidence" value="ECO:0007669"/>
    <property type="project" value="UniProtKB-KW"/>
</dbReference>
<comment type="subcellular location">
    <subcellularLocation>
        <location evidence="1">Mitochondrion</location>
    </subcellularLocation>
</comment>
<dbReference type="Proteomes" id="UP001174936">
    <property type="component" value="Unassembled WGS sequence"/>
</dbReference>
<protein>
    <recommendedName>
        <fullName evidence="3">Altered inheritance of mitochondria protein 9, mitochondrial</fullName>
    </recommendedName>
    <alternativeName>
        <fullName evidence="6">Found in mitochondrial proteome protein 29</fullName>
    </alternativeName>
</protein>
<evidence type="ECO:0000256" key="6">
    <source>
        <dbReference type="ARBA" id="ARBA00031849"/>
    </source>
</evidence>
<evidence type="ECO:0000256" key="4">
    <source>
        <dbReference type="ARBA" id="ARBA00022946"/>
    </source>
</evidence>
<keyword evidence="5" id="KW-0496">Mitochondrion</keyword>
<feature type="domain" description="Aminoglycoside phosphotransferase" evidence="7">
    <location>
        <begin position="65"/>
        <end position="332"/>
    </location>
</feature>
<keyword evidence="4" id="KW-0809">Transit peptide</keyword>
<dbReference type="EMBL" id="JAULSV010000001">
    <property type="protein sequence ID" value="KAK0655172.1"/>
    <property type="molecule type" value="Genomic_DNA"/>
</dbReference>
<dbReference type="SUPFAM" id="SSF56112">
    <property type="entry name" value="Protein kinase-like (PK-like)"/>
    <property type="match status" value="1"/>
</dbReference>